<evidence type="ECO:0000313" key="2">
    <source>
        <dbReference type="Proteomes" id="UP000321058"/>
    </source>
</evidence>
<name>A0A512ND46_9HYPH</name>
<dbReference type="Proteomes" id="UP000321058">
    <property type="component" value="Unassembled WGS sequence"/>
</dbReference>
<dbReference type="AlphaFoldDB" id="A0A512ND46"/>
<comment type="caution">
    <text evidence="1">The sequence shown here is derived from an EMBL/GenBank/DDBJ whole genome shotgun (WGS) entry which is preliminary data.</text>
</comment>
<organism evidence="1 2">
    <name type="scientific">Reyranella soli</name>
    <dbReference type="NCBI Taxonomy" id="1230389"/>
    <lineage>
        <taxon>Bacteria</taxon>
        <taxon>Pseudomonadati</taxon>
        <taxon>Pseudomonadota</taxon>
        <taxon>Alphaproteobacteria</taxon>
        <taxon>Hyphomicrobiales</taxon>
        <taxon>Reyranellaceae</taxon>
        <taxon>Reyranella</taxon>
    </lineage>
</organism>
<protein>
    <submittedName>
        <fullName evidence="1">Uncharacterized protein</fullName>
    </submittedName>
</protein>
<gene>
    <name evidence="1" type="ORF">RSO01_40280</name>
</gene>
<keyword evidence="2" id="KW-1185">Reference proteome</keyword>
<sequence>MTNEVSEQVEDLRLDRNLFLAAMQLAAIHVERTVVEKVTQSRSARGNETEATLTRRFLRKNGGKLEMPREARRAILYQPAG</sequence>
<reference evidence="1 2" key="1">
    <citation type="submission" date="2019-07" db="EMBL/GenBank/DDBJ databases">
        <title>Whole genome shotgun sequence of Reyranella soli NBRC 108950.</title>
        <authorList>
            <person name="Hosoyama A."/>
            <person name="Uohara A."/>
            <person name="Ohji S."/>
            <person name="Ichikawa N."/>
        </authorList>
    </citation>
    <scope>NUCLEOTIDE SEQUENCE [LARGE SCALE GENOMIC DNA]</scope>
    <source>
        <strain evidence="1 2">NBRC 108950</strain>
    </source>
</reference>
<accession>A0A512ND46</accession>
<dbReference type="EMBL" id="BKAJ01000071">
    <property type="protein sequence ID" value="GEP56862.1"/>
    <property type="molecule type" value="Genomic_DNA"/>
</dbReference>
<evidence type="ECO:0000313" key="1">
    <source>
        <dbReference type="EMBL" id="GEP56862.1"/>
    </source>
</evidence>
<proteinExistence type="predicted"/>